<feature type="signal peptide" evidence="1">
    <location>
        <begin position="1"/>
        <end position="20"/>
    </location>
</feature>
<feature type="chain" id="PRO_5045141155" evidence="1">
    <location>
        <begin position="21"/>
        <end position="323"/>
    </location>
</feature>
<protein>
    <submittedName>
        <fullName evidence="3">DUF4382 domain-containing protein</fullName>
    </submittedName>
</protein>
<name>A0ABV7YV45_9BACT</name>
<dbReference type="InterPro" id="IPR025491">
    <property type="entry name" value="DUF4382"/>
</dbReference>
<accession>A0ABV7YV45</accession>
<dbReference type="Proteomes" id="UP001595616">
    <property type="component" value="Unassembled WGS sequence"/>
</dbReference>
<dbReference type="EMBL" id="JBHRYQ010000001">
    <property type="protein sequence ID" value="MFC3810900.1"/>
    <property type="molecule type" value="Genomic_DNA"/>
</dbReference>
<dbReference type="RefSeq" id="WP_379837415.1">
    <property type="nucleotide sequence ID" value="NZ_JBHRYQ010000001.1"/>
</dbReference>
<evidence type="ECO:0000259" key="2">
    <source>
        <dbReference type="Pfam" id="PF14321"/>
    </source>
</evidence>
<sequence>MKNVSKTLSLALLVSLVNMSCENGIFGPKTDINDPNAAQGNLTVSITDAPIDNAEVKGAFVTITEVKIDGQVFNGFKGPKTVNVLELQNGNALNLGQSSVAADSYSKISFVLDSEKDAASSGPGCYVLKSDGTKEKLEFSSGTQTEIEMKPQNFVISENGNTEIVVDFDLRKAIKSNNSDYSFVSKSELSAAVRAENKSNTGMIKGKVENYGAVGSNVIVYVYKKGTFNQSSEIKGQGSSDIKFANAVTSSKCDGSGNFTLAFLQQGEYEIYCDKPKSGSDLALGVNTLLEASSSTNLKAVGVGAGAQTNLSLSIKIGGLLGL</sequence>
<dbReference type="Pfam" id="PF14321">
    <property type="entry name" value="DUF4382"/>
    <property type="match status" value="1"/>
</dbReference>
<feature type="domain" description="DUF4382" evidence="2">
    <location>
        <begin position="39"/>
        <end position="182"/>
    </location>
</feature>
<proteinExistence type="predicted"/>
<organism evidence="3 4">
    <name type="scientific">Lacihabitans lacunae</name>
    <dbReference type="NCBI Taxonomy" id="1028214"/>
    <lineage>
        <taxon>Bacteria</taxon>
        <taxon>Pseudomonadati</taxon>
        <taxon>Bacteroidota</taxon>
        <taxon>Cytophagia</taxon>
        <taxon>Cytophagales</taxon>
        <taxon>Leadbetterellaceae</taxon>
        <taxon>Lacihabitans</taxon>
    </lineage>
</organism>
<keyword evidence="1" id="KW-0732">Signal</keyword>
<reference evidence="4" key="1">
    <citation type="journal article" date="2019" name="Int. J. Syst. Evol. Microbiol.">
        <title>The Global Catalogue of Microorganisms (GCM) 10K type strain sequencing project: providing services to taxonomists for standard genome sequencing and annotation.</title>
        <authorList>
            <consortium name="The Broad Institute Genomics Platform"/>
            <consortium name="The Broad Institute Genome Sequencing Center for Infectious Disease"/>
            <person name="Wu L."/>
            <person name="Ma J."/>
        </authorList>
    </citation>
    <scope>NUCLEOTIDE SEQUENCE [LARGE SCALE GENOMIC DNA]</scope>
    <source>
        <strain evidence="4">CECT 7956</strain>
    </source>
</reference>
<evidence type="ECO:0000256" key="1">
    <source>
        <dbReference type="SAM" id="SignalP"/>
    </source>
</evidence>
<evidence type="ECO:0000313" key="4">
    <source>
        <dbReference type="Proteomes" id="UP001595616"/>
    </source>
</evidence>
<gene>
    <name evidence="3" type="ORF">ACFOOI_09570</name>
</gene>
<comment type="caution">
    <text evidence="3">The sequence shown here is derived from an EMBL/GenBank/DDBJ whole genome shotgun (WGS) entry which is preliminary data.</text>
</comment>
<evidence type="ECO:0000313" key="3">
    <source>
        <dbReference type="EMBL" id="MFC3810900.1"/>
    </source>
</evidence>
<keyword evidence="4" id="KW-1185">Reference proteome</keyword>